<dbReference type="InterPro" id="IPR039922">
    <property type="entry name" value="POFUT1"/>
</dbReference>
<comment type="caution">
    <text evidence="18">The sequence shown here is derived from an EMBL/GenBank/DDBJ whole genome shotgun (WGS) entry which is preliminary data.</text>
</comment>
<evidence type="ECO:0000256" key="8">
    <source>
        <dbReference type="ARBA" id="ARBA00022824"/>
    </source>
</evidence>
<dbReference type="CDD" id="cd11302">
    <property type="entry name" value="O-FucT-1"/>
    <property type="match status" value="1"/>
</dbReference>
<keyword evidence="11" id="KW-0325">Glycoprotein</keyword>
<proteinExistence type="inferred from homology"/>
<gene>
    <name evidence="18" type="ORF">BaRGS_00007639</name>
</gene>
<dbReference type="EMBL" id="JACVVK020000033">
    <property type="protein sequence ID" value="KAK7501154.1"/>
    <property type="molecule type" value="Genomic_DNA"/>
</dbReference>
<dbReference type="PANTHER" id="PTHR21420">
    <property type="entry name" value="GDP-FUCOSE PROTEIN O-FUCOSYLTRANSFERASE 1"/>
    <property type="match status" value="1"/>
</dbReference>
<evidence type="ECO:0000256" key="16">
    <source>
        <dbReference type="ARBA" id="ARBA00048647"/>
    </source>
</evidence>
<sequence>MFSLQVYCRFLALLVVFITVFSSFLSAESETEPLDSTEADERNVPDDPGVFPEIDPNGYVIYCPCMGRFGNQAEQFLGSLGFKNIPFDEWFRLEAVQQYHRAITAETFMRTLAPKVWPEGKRIGWCWLPPRKDTIDYCNMKEGNPFGPFWDGLGVNFDNHIVYRFSYAETDEWVKEYPPDQYPVIALKGPPASYPVSKNYVPLQQYLQWSEALDAQADNYIQKTFPGEKFVGIHLRNGDDWVNACKRTEPDGVPKLMASPQCLGYDSDKMVTKDICFPTAKAVVSQTKSAVKAVGATVVYVATDKDPMIHQLEEALGEKVRVIHQDPWLVQLDLIILGRADHFIGNCVSSFSAFVARERAVKNKTTSHWNFLHENITFGVSPLT</sequence>
<comment type="similarity">
    <text evidence="3">Belongs to the glycosyltransferase 65 family.</text>
</comment>
<keyword evidence="13" id="KW-0119">Carbohydrate metabolism</keyword>
<evidence type="ECO:0000256" key="12">
    <source>
        <dbReference type="ARBA" id="ARBA00023253"/>
    </source>
</evidence>
<feature type="signal peptide" evidence="17">
    <location>
        <begin position="1"/>
        <end position="27"/>
    </location>
</feature>
<keyword evidence="9" id="KW-0914">Notch signaling pathway</keyword>
<evidence type="ECO:0000256" key="9">
    <source>
        <dbReference type="ARBA" id="ARBA00022976"/>
    </source>
</evidence>
<feature type="chain" id="PRO_5044818827" description="GDP-fucose protein O-fucosyltransferase 1" evidence="17">
    <location>
        <begin position="28"/>
        <end position="384"/>
    </location>
</feature>
<comment type="catalytic activity">
    <reaction evidence="16">
        <text>L-seryl-[protein] + GDP-beta-L-fucose = 3-O-(alpha-L-fucosyl)-L-seryl-[protein] + GDP + H(+)</text>
        <dbReference type="Rhea" id="RHEA:63644"/>
        <dbReference type="Rhea" id="RHEA-COMP:9863"/>
        <dbReference type="Rhea" id="RHEA-COMP:17914"/>
        <dbReference type="ChEBI" id="CHEBI:15378"/>
        <dbReference type="ChEBI" id="CHEBI:29999"/>
        <dbReference type="ChEBI" id="CHEBI:57273"/>
        <dbReference type="ChEBI" id="CHEBI:58189"/>
        <dbReference type="ChEBI" id="CHEBI:189632"/>
        <dbReference type="EC" id="2.4.1.221"/>
    </reaction>
    <physiologicalReaction direction="left-to-right" evidence="16">
        <dbReference type="Rhea" id="RHEA:63645"/>
    </physiologicalReaction>
</comment>
<dbReference type="InterPro" id="IPR019378">
    <property type="entry name" value="GDP-Fuc_O-FucTrfase"/>
</dbReference>
<keyword evidence="10" id="KW-1015">Disulfide bond</keyword>
<keyword evidence="17" id="KW-0732">Signal</keyword>
<dbReference type="GO" id="GO:0005783">
    <property type="term" value="C:endoplasmic reticulum"/>
    <property type="evidence" value="ECO:0007669"/>
    <property type="project" value="UniProtKB-SubCell"/>
</dbReference>
<comment type="catalytic activity">
    <reaction evidence="15">
        <text>L-threonyl-[protein] + GDP-beta-L-fucose = 3-O-(alpha-L-fucosyl)-L-threonyl-[protein] + GDP + H(+)</text>
        <dbReference type="Rhea" id="RHEA:70491"/>
        <dbReference type="Rhea" id="RHEA-COMP:11060"/>
        <dbReference type="Rhea" id="RHEA-COMP:17915"/>
        <dbReference type="ChEBI" id="CHEBI:15378"/>
        <dbReference type="ChEBI" id="CHEBI:30013"/>
        <dbReference type="ChEBI" id="CHEBI:57273"/>
        <dbReference type="ChEBI" id="CHEBI:58189"/>
        <dbReference type="ChEBI" id="CHEBI:189631"/>
        <dbReference type="EC" id="2.4.1.221"/>
    </reaction>
    <physiologicalReaction direction="left-to-right" evidence="15">
        <dbReference type="Rhea" id="RHEA:70492"/>
    </physiologicalReaction>
</comment>
<evidence type="ECO:0000256" key="11">
    <source>
        <dbReference type="ARBA" id="ARBA00023180"/>
    </source>
</evidence>
<evidence type="ECO:0000256" key="1">
    <source>
        <dbReference type="ARBA" id="ARBA00004240"/>
    </source>
</evidence>
<accession>A0ABD0LNE4</accession>
<keyword evidence="12" id="KW-0294">Fucose metabolism</keyword>
<dbReference type="Gene3D" id="3.40.50.11340">
    <property type="match status" value="2"/>
</dbReference>
<organism evidence="18 19">
    <name type="scientific">Batillaria attramentaria</name>
    <dbReference type="NCBI Taxonomy" id="370345"/>
    <lineage>
        <taxon>Eukaryota</taxon>
        <taxon>Metazoa</taxon>
        <taxon>Spiralia</taxon>
        <taxon>Lophotrochozoa</taxon>
        <taxon>Mollusca</taxon>
        <taxon>Gastropoda</taxon>
        <taxon>Caenogastropoda</taxon>
        <taxon>Sorbeoconcha</taxon>
        <taxon>Cerithioidea</taxon>
        <taxon>Batillariidae</taxon>
        <taxon>Batillaria</taxon>
    </lineage>
</organism>
<evidence type="ECO:0000256" key="10">
    <source>
        <dbReference type="ARBA" id="ARBA00023157"/>
    </source>
</evidence>
<protein>
    <recommendedName>
        <fullName evidence="5">GDP-fucose protein O-fucosyltransferase 1</fullName>
        <ecNumber evidence="4">2.4.1.221</ecNumber>
    </recommendedName>
    <alternativeName>
        <fullName evidence="14">Peptide-O-fucosyltransferase 1</fullName>
    </alternativeName>
</protein>
<evidence type="ECO:0000313" key="18">
    <source>
        <dbReference type="EMBL" id="KAK7501154.1"/>
    </source>
</evidence>
<evidence type="ECO:0000256" key="5">
    <source>
        <dbReference type="ARBA" id="ARBA00021745"/>
    </source>
</evidence>
<evidence type="ECO:0000256" key="13">
    <source>
        <dbReference type="ARBA" id="ARBA00023277"/>
    </source>
</evidence>
<evidence type="ECO:0000256" key="4">
    <source>
        <dbReference type="ARBA" id="ARBA00012196"/>
    </source>
</evidence>
<evidence type="ECO:0000256" key="7">
    <source>
        <dbReference type="ARBA" id="ARBA00022679"/>
    </source>
</evidence>
<name>A0ABD0LNE4_9CAEN</name>
<evidence type="ECO:0000313" key="19">
    <source>
        <dbReference type="Proteomes" id="UP001519460"/>
    </source>
</evidence>
<dbReference type="AlphaFoldDB" id="A0ABD0LNE4"/>
<keyword evidence="8" id="KW-0256">Endoplasmic reticulum</keyword>
<dbReference type="Gene3D" id="3.40.50.11350">
    <property type="match status" value="1"/>
</dbReference>
<comment type="subcellular location">
    <subcellularLocation>
        <location evidence="1">Endoplasmic reticulum</location>
    </subcellularLocation>
</comment>
<evidence type="ECO:0000256" key="17">
    <source>
        <dbReference type="SAM" id="SignalP"/>
    </source>
</evidence>
<keyword evidence="6" id="KW-0328">Glycosyltransferase</keyword>
<evidence type="ECO:0000256" key="6">
    <source>
        <dbReference type="ARBA" id="ARBA00022676"/>
    </source>
</evidence>
<reference evidence="18 19" key="1">
    <citation type="journal article" date="2023" name="Sci. Data">
        <title>Genome assembly of the Korean intertidal mud-creeper Batillaria attramentaria.</title>
        <authorList>
            <person name="Patra A.K."/>
            <person name="Ho P.T."/>
            <person name="Jun S."/>
            <person name="Lee S.J."/>
            <person name="Kim Y."/>
            <person name="Won Y.J."/>
        </authorList>
    </citation>
    <scope>NUCLEOTIDE SEQUENCE [LARGE SCALE GENOMIC DNA]</scope>
    <source>
        <strain evidence="18">Wonlab-2016</strain>
    </source>
</reference>
<keyword evidence="19" id="KW-1185">Reference proteome</keyword>
<dbReference type="GO" id="GO:0007219">
    <property type="term" value="P:Notch signaling pathway"/>
    <property type="evidence" value="ECO:0007669"/>
    <property type="project" value="UniProtKB-KW"/>
</dbReference>
<evidence type="ECO:0000256" key="15">
    <source>
        <dbReference type="ARBA" id="ARBA00047273"/>
    </source>
</evidence>
<dbReference type="Proteomes" id="UP001519460">
    <property type="component" value="Unassembled WGS sequence"/>
</dbReference>
<dbReference type="GO" id="GO:0046922">
    <property type="term" value="F:peptide-O-fucosyltransferase activity"/>
    <property type="evidence" value="ECO:0007669"/>
    <property type="project" value="UniProtKB-EC"/>
</dbReference>
<dbReference type="Pfam" id="PF10250">
    <property type="entry name" value="O-FucT"/>
    <property type="match status" value="1"/>
</dbReference>
<evidence type="ECO:0000256" key="3">
    <source>
        <dbReference type="ARBA" id="ARBA00010626"/>
    </source>
</evidence>
<evidence type="ECO:0000256" key="2">
    <source>
        <dbReference type="ARBA" id="ARBA00004922"/>
    </source>
</evidence>
<keyword evidence="7" id="KW-0808">Transferase</keyword>
<dbReference type="PANTHER" id="PTHR21420:SF9">
    <property type="entry name" value="GDP-FUCOSE PROTEIN O-FUCOSYLTRANSFERASE 1"/>
    <property type="match status" value="1"/>
</dbReference>
<dbReference type="GO" id="GO:0006004">
    <property type="term" value="P:fucose metabolic process"/>
    <property type="evidence" value="ECO:0007669"/>
    <property type="project" value="UniProtKB-KW"/>
</dbReference>
<dbReference type="EC" id="2.4.1.221" evidence="4"/>
<evidence type="ECO:0000256" key="14">
    <source>
        <dbReference type="ARBA" id="ARBA00033080"/>
    </source>
</evidence>
<comment type="pathway">
    <text evidence="2">Protein modification; protein glycosylation.</text>
</comment>